<protein>
    <submittedName>
        <fullName evidence="1">Flagellar biosynthesis repressor FlbT</fullName>
    </submittedName>
</protein>
<sequence>MTSSIRISLQPGERIFINGAALRVDRRVSLEFLNGATFLLENHVLQAEDATTPLKQLYFVLQTTLMDPATAAQTLSLYRQFHTASLSAFVNPAILAELKFIDGLVTSGKSFEALKALRALFPQESEILETRPAFERPNIRPQQEAMACK</sequence>
<keyword evidence="1" id="KW-0969">Cilium</keyword>
<evidence type="ECO:0000313" key="1">
    <source>
        <dbReference type="EMBL" id="MBK1869627.1"/>
    </source>
</evidence>
<keyword evidence="2" id="KW-1185">Reference proteome</keyword>
<organism evidence="1 2">
    <name type="scientific">Taklimakanibacter albus</name>
    <dbReference type="NCBI Taxonomy" id="2800327"/>
    <lineage>
        <taxon>Bacteria</taxon>
        <taxon>Pseudomonadati</taxon>
        <taxon>Pseudomonadota</taxon>
        <taxon>Alphaproteobacteria</taxon>
        <taxon>Hyphomicrobiales</taxon>
        <taxon>Aestuariivirgaceae</taxon>
        <taxon>Taklimakanibacter</taxon>
    </lineage>
</organism>
<dbReference type="Proteomes" id="UP000616151">
    <property type="component" value="Unassembled WGS sequence"/>
</dbReference>
<comment type="caution">
    <text evidence="1">The sequence shown here is derived from an EMBL/GenBank/DDBJ whole genome shotgun (WGS) entry which is preliminary data.</text>
</comment>
<keyword evidence="1" id="KW-0966">Cell projection</keyword>
<name>A0ACC5RAJ7_9HYPH</name>
<proteinExistence type="predicted"/>
<reference evidence="1" key="1">
    <citation type="submission" date="2021-01" db="EMBL/GenBank/DDBJ databases">
        <authorList>
            <person name="Sun Q."/>
        </authorList>
    </citation>
    <scope>NUCLEOTIDE SEQUENCE</scope>
    <source>
        <strain evidence="1">YIM B02566</strain>
    </source>
</reference>
<keyword evidence="1" id="KW-0282">Flagellum</keyword>
<dbReference type="EMBL" id="JAENHL010000008">
    <property type="protein sequence ID" value="MBK1869627.1"/>
    <property type="molecule type" value="Genomic_DNA"/>
</dbReference>
<evidence type="ECO:0000313" key="2">
    <source>
        <dbReference type="Proteomes" id="UP000616151"/>
    </source>
</evidence>
<gene>
    <name evidence="1" type="primary">flbT</name>
    <name evidence="1" type="ORF">JHL16_24920</name>
</gene>
<accession>A0ACC5RAJ7</accession>